<evidence type="ECO:0000256" key="2">
    <source>
        <dbReference type="PIRSR" id="PIRSR640198-2"/>
    </source>
</evidence>
<gene>
    <name evidence="5" type="ORF">B7R25_06335</name>
</gene>
<dbReference type="AlphaFoldDB" id="A0A3E0WAY5"/>
<evidence type="ECO:0000256" key="3">
    <source>
        <dbReference type="SAM" id="MobiDB-lite"/>
    </source>
</evidence>
<protein>
    <submittedName>
        <fullName evidence="5">Cell filamentation protein Fic</fullName>
    </submittedName>
</protein>
<feature type="domain" description="Fido" evidence="4">
    <location>
        <begin position="131"/>
        <end position="280"/>
    </location>
</feature>
<dbReference type="PROSITE" id="PS51459">
    <property type="entry name" value="FIDO"/>
    <property type="match status" value="1"/>
</dbReference>
<evidence type="ECO:0000313" key="5">
    <source>
        <dbReference type="EMBL" id="RFA27365.1"/>
    </source>
</evidence>
<dbReference type="PANTHER" id="PTHR13504:SF38">
    <property type="entry name" value="FIDO DOMAIN-CONTAINING PROTEIN"/>
    <property type="match status" value="1"/>
</dbReference>
<evidence type="ECO:0000313" key="6">
    <source>
        <dbReference type="Proteomes" id="UP000257080"/>
    </source>
</evidence>
<sequence>MWKPRDTGYHSRNELRRQTGEYSSSVTPEIVSWNPRLSSALSADVEDAARALVDFDSYALRVLGVDSPAVGPMSAILLRTESASSSQIENLTTSARQIALAEIEETVKPNALTVIGNVRAMEAALALSESIDRAAILAMHRELLSRQRGWEEHAGVFRSELVWIGKSRAGPLGADFVAPQHERVGAAIDDLIAFADRDDLPVLVQVAVAHAQFESVHPFVDGNGRTGRALAQAMLKNKGLVSHTTVPISAGLLTQTEVYFGALERFRAGDAAPIVESFAWASRYAAATGRGLIDRLSEQLESSRSHLRGIRSDAAAWGVLPRLIAQPMLNTQYLRSALGMSTMTAQRALEVLTDRGVLKETTGLRRNRVWQHTGILGVLDQYADDIRRGR</sequence>
<keyword evidence="2" id="KW-0067">ATP-binding</keyword>
<dbReference type="InterPro" id="IPR003812">
    <property type="entry name" value="Fido"/>
</dbReference>
<feature type="region of interest" description="Disordered" evidence="3">
    <location>
        <begin position="1"/>
        <end position="21"/>
    </location>
</feature>
<name>A0A3E0WAY5_9MICO</name>
<dbReference type="Proteomes" id="UP000257080">
    <property type="component" value="Unassembled WGS sequence"/>
</dbReference>
<dbReference type="Gene3D" id="1.10.3290.10">
    <property type="entry name" value="Fido-like domain"/>
    <property type="match status" value="1"/>
</dbReference>
<organism evidence="5 6">
    <name type="scientific">Subtercola boreus</name>
    <dbReference type="NCBI Taxonomy" id="120213"/>
    <lineage>
        <taxon>Bacteria</taxon>
        <taxon>Bacillati</taxon>
        <taxon>Actinomycetota</taxon>
        <taxon>Actinomycetes</taxon>
        <taxon>Micrococcales</taxon>
        <taxon>Microbacteriaceae</taxon>
        <taxon>Subtercola</taxon>
    </lineage>
</organism>
<evidence type="ECO:0000259" key="4">
    <source>
        <dbReference type="PROSITE" id="PS51459"/>
    </source>
</evidence>
<dbReference type="InterPro" id="IPR036597">
    <property type="entry name" value="Fido-like_dom_sf"/>
</dbReference>
<dbReference type="EMBL" id="NBXE01000019">
    <property type="protein sequence ID" value="RFA27365.1"/>
    <property type="molecule type" value="Genomic_DNA"/>
</dbReference>
<evidence type="ECO:0000256" key="1">
    <source>
        <dbReference type="PIRSR" id="PIRSR640198-1"/>
    </source>
</evidence>
<dbReference type="Pfam" id="PF13784">
    <property type="entry name" value="Fic_N"/>
    <property type="match status" value="1"/>
</dbReference>
<dbReference type="SUPFAM" id="SSF140931">
    <property type="entry name" value="Fic-like"/>
    <property type="match status" value="1"/>
</dbReference>
<dbReference type="Pfam" id="PF02661">
    <property type="entry name" value="Fic"/>
    <property type="match status" value="1"/>
</dbReference>
<feature type="active site" evidence="1">
    <location>
        <position position="217"/>
    </location>
</feature>
<feature type="compositionally biased region" description="Basic and acidic residues" evidence="3">
    <location>
        <begin position="1"/>
        <end position="19"/>
    </location>
</feature>
<comment type="caution">
    <text evidence="5">The sequence shown here is derived from an EMBL/GenBank/DDBJ whole genome shotgun (WGS) entry which is preliminary data.</text>
</comment>
<accession>A0A3E0WAY5</accession>
<dbReference type="PANTHER" id="PTHR13504">
    <property type="entry name" value="FIDO DOMAIN-CONTAINING PROTEIN DDB_G0283145"/>
    <property type="match status" value="1"/>
</dbReference>
<proteinExistence type="predicted"/>
<dbReference type="OrthoDB" id="9813719at2"/>
<dbReference type="GO" id="GO:0005524">
    <property type="term" value="F:ATP binding"/>
    <property type="evidence" value="ECO:0007669"/>
    <property type="project" value="UniProtKB-KW"/>
</dbReference>
<feature type="binding site" evidence="2">
    <location>
        <begin position="221"/>
        <end position="228"/>
    </location>
    <ligand>
        <name>ATP</name>
        <dbReference type="ChEBI" id="CHEBI:30616"/>
    </ligand>
</feature>
<dbReference type="InterPro" id="IPR025758">
    <property type="entry name" value="Fic/DOC_N"/>
</dbReference>
<reference evidence="5 6" key="1">
    <citation type="submission" date="2017-04" db="EMBL/GenBank/DDBJ databases">
        <title>Comparative genome analysis of Subtercola boreus.</title>
        <authorList>
            <person name="Cho Y.-J."/>
            <person name="Cho A."/>
            <person name="Kim O.-S."/>
            <person name="Lee J.-I."/>
        </authorList>
    </citation>
    <scope>NUCLEOTIDE SEQUENCE [LARGE SCALE GENOMIC DNA]</scope>
    <source>
        <strain evidence="5 6">P28004</strain>
    </source>
</reference>
<dbReference type="InterPro" id="IPR040198">
    <property type="entry name" value="Fido_containing"/>
</dbReference>
<keyword evidence="2" id="KW-0547">Nucleotide-binding</keyword>